<name>A0A3S4XMU9_9RHOB</name>
<feature type="modified residue" description="4-aspartylphosphate" evidence="2">
    <location>
        <position position="56"/>
    </location>
</feature>
<dbReference type="AlphaFoldDB" id="A0A3S4XMU9"/>
<evidence type="ECO:0000313" key="6">
    <source>
        <dbReference type="Proteomes" id="UP000287168"/>
    </source>
</evidence>
<dbReference type="SUPFAM" id="SSF52172">
    <property type="entry name" value="CheY-like"/>
    <property type="match status" value="1"/>
</dbReference>
<dbReference type="InterPro" id="IPR011006">
    <property type="entry name" value="CheY-like_superfamily"/>
</dbReference>
<protein>
    <submittedName>
        <fullName evidence="5">Response regulator transcription factor</fullName>
    </submittedName>
</protein>
<comment type="caution">
    <text evidence="5">The sequence shown here is derived from an EMBL/GenBank/DDBJ whole genome shotgun (WGS) entry which is preliminary data.</text>
</comment>
<feature type="domain" description="Response regulatory" evidence="4">
    <location>
        <begin position="5"/>
        <end position="121"/>
    </location>
</feature>
<dbReference type="InterPro" id="IPR051015">
    <property type="entry name" value="EvgA-like"/>
</dbReference>
<keyword evidence="6" id="KW-1185">Reference proteome</keyword>
<evidence type="ECO:0000313" key="5">
    <source>
        <dbReference type="EMBL" id="RWY39231.1"/>
    </source>
</evidence>
<dbReference type="PROSITE" id="PS50043">
    <property type="entry name" value="HTH_LUXR_2"/>
    <property type="match status" value="1"/>
</dbReference>
<dbReference type="Proteomes" id="UP000287168">
    <property type="component" value="Unassembled WGS sequence"/>
</dbReference>
<keyword evidence="1 2" id="KW-0597">Phosphoprotein</keyword>
<dbReference type="PROSITE" id="PS00622">
    <property type="entry name" value="HTH_LUXR_1"/>
    <property type="match status" value="1"/>
</dbReference>
<evidence type="ECO:0000256" key="1">
    <source>
        <dbReference type="ARBA" id="ARBA00022553"/>
    </source>
</evidence>
<dbReference type="OrthoDB" id="3679796at2"/>
<dbReference type="PANTHER" id="PTHR45566">
    <property type="entry name" value="HTH-TYPE TRANSCRIPTIONAL REGULATOR YHJB-RELATED"/>
    <property type="match status" value="1"/>
</dbReference>
<organism evidence="5 6">
    <name type="scientific">Falsigemmobacter intermedius</name>
    <dbReference type="NCBI Taxonomy" id="1553448"/>
    <lineage>
        <taxon>Bacteria</taxon>
        <taxon>Pseudomonadati</taxon>
        <taxon>Pseudomonadota</taxon>
        <taxon>Alphaproteobacteria</taxon>
        <taxon>Rhodobacterales</taxon>
        <taxon>Paracoccaceae</taxon>
        <taxon>Falsigemmobacter</taxon>
    </lineage>
</organism>
<evidence type="ECO:0000259" key="4">
    <source>
        <dbReference type="PROSITE" id="PS50110"/>
    </source>
</evidence>
<reference evidence="5 6" key="1">
    <citation type="journal article" date="2015" name="Int. J. Syst. Evol. Microbiol.">
        <title>Gemmobacter intermedius sp. nov., isolated from a white stork (Ciconia ciconia).</title>
        <authorList>
            <person name="Kampfer P."/>
            <person name="Jerzak L."/>
            <person name="Wilharm G."/>
            <person name="Golke J."/>
            <person name="Busse H.J."/>
            <person name="Glaeser S.P."/>
        </authorList>
    </citation>
    <scope>NUCLEOTIDE SEQUENCE [LARGE SCALE GENOMIC DNA]</scope>
    <source>
        <strain evidence="5 6">119/4</strain>
    </source>
</reference>
<dbReference type="EMBL" id="SBLC01000024">
    <property type="protein sequence ID" value="RWY39231.1"/>
    <property type="molecule type" value="Genomic_DNA"/>
</dbReference>
<proteinExistence type="predicted"/>
<dbReference type="InterPro" id="IPR000792">
    <property type="entry name" value="Tscrpt_reg_LuxR_C"/>
</dbReference>
<dbReference type="SMART" id="SM00448">
    <property type="entry name" value="REC"/>
    <property type="match status" value="1"/>
</dbReference>
<gene>
    <name evidence="5" type="ORF">EP867_14385</name>
</gene>
<accession>A0A3S4XMU9</accession>
<dbReference type="InterPro" id="IPR036388">
    <property type="entry name" value="WH-like_DNA-bd_sf"/>
</dbReference>
<feature type="domain" description="HTH luxR-type" evidence="3">
    <location>
        <begin position="136"/>
        <end position="201"/>
    </location>
</feature>
<dbReference type="SMART" id="SM00421">
    <property type="entry name" value="HTH_LUXR"/>
    <property type="match status" value="1"/>
</dbReference>
<evidence type="ECO:0000256" key="2">
    <source>
        <dbReference type="PROSITE-ProRule" id="PRU00169"/>
    </source>
</evidence>
<dbReference type="PANTHER" id="PTHR45566:SF1">
    <property type="entry name" value="HTH-TYPE TRANSCRIPTIONAL REGULATOR YHJB-RELATED"/>
    <property type="match status" value="1"/>
</dbReference>
<dbReference type="InterPro" id="IPR001789">
    <property type="entry name" value="Sig_transdc_resp-reg_receiver"/>
</dbReference>
<dbReference type="Pfam" id="PF00196">
    <property type="entry name" value="GerE"/>
    <property type="match status" value="1"/>
</dbReference>
<dbReference type="PROSITE" id="PS50110">
    <property type="entry name" value="RESPONSE_REGULATORY"/>
    <property type="match status" value="1"/>
</dbReference>
<dbReference type="CDD" id="cd06170">
    <property type="entry name" value="LuxR_C_like"/>
    <property type="match status" value="1"/>
</dbReference>
<evidence type="ECO:0000259" key="3">
    <source>
        <dbReference type="PROSITE" id="PS50043"/>
    </source>
</evidence>
<dbReference type="Pfam" id="PF00072">
    <property type="entry name" value="Response_reg"/>
    <property type="match status" value="1"/>
</dbReference>
<dbReference type="CDD" id="cd17535">
    <property type="entry name" value="REC_NarL-like"/>
    <property type="match status" value="1"/>
</dbReference>
<dbReference type="GO" id="GO:0000160">
    <property type="term" value="P:phosphorelay signal transduction system"/>
    <property type="evidence" value="ECO:0007669"/>
    <property type="project" value="InterPro"/>
</dbReference>
<dbReference type="InterPro" id="IPR058245">
    <property type="entry name" value="NreC/VraR/RcsB-like_REC"/>
</dbReference>
<sequence>MAVISLLVADDHLLLRDTLVALLSARGGFALTTAGTLDESLAAIRSHGRFDVILLDYVMPGMNGLTGVAEVVAANAGGAVVVMSGNVARSTVDLALQVGARGFVPKTLSPLQLAEALARVAEGGVWLPPDYDRDAAAVVLPGLTPQETRVLRYLCEGLSNKEIAREMDLTEITIKTHMRSVCVKLGAKNRTQAALIGAVRLAENDAAG</sequence>
<dbReference type="GO" id="GO:0006355">
    <property type="term" value="P:regulation of DNA-templated transcription"/>
    <property type="evidence" value="ECO:0007669"/>
    <property type="project" value="InterPro"/>
</dbReference>
<dbReference type="Gene3D" id="1.10.10.10">
    <property type="entry name" value="Winged helix-like DNA-binding domain superfamily/Winged helix DNA-binding domain"/>
    <property type="match status" value="1"/>
</dbReference>
<dbReference type="Gene3D" id="3.40.50.2300">
    <property type="match status" value="1"/>
</dbReference>
<dbReference type="RefSeq" id="WP_128490182.1">
    <property type="nucleotide sequence ID" value="NZ_JBHLXB010000029.1"/>
</dbReference>
<dbReference type="PRINTS" id="PR00038">
    <property type="entry name" value="HTHLUXR"/>
</dbReference>